<sequence>MPRNPGMTDNKIIELYKSGLPYSELRILIGLSDRGIRNVLIKHGVELKPVGRPRIHNVNEDFFKTWSHEMSWVLGLFLTDGHVNKKVHSVNLSQKDETLLKKVANLMEAESGIIPPCCTRKVPMLTINSKIIKEDLNQLGITPNKSRTVEFPNVPTEYLPAFVRGVIDGDGWVQSRGYVMNVTTASEAFAKGLYAVFQNWNLRTEISIDQTQSEKNIYRVWVKGKRDLPNLANIIYDGACELFNEKKKKRMVQHAAKKVQLILELE</sequence>
<dbReference type="InterPro" id="IPR004042">
    <property type="entry name" value="Intein_endonuc_central"/>
</dbReference>
<dbReference type="PRINTS" id="PR00379">
    <property type="entry name" value="INTEIN"/>
</dbReference>
<dbReference type="Gene3D" id="3.10.28.10">
    <property type="entry name" value="Homing endonucleases"/>
    <property type="match status" value="1"/>
</dbReference>
<protein>
    <recommendedName>
        <fullName evidence="1">DOD-type homing endonuclease domain-containing protein</fullName>
    </recommendedName>
</protein>
<accession>A0A511Z5K4</accession>
<reference evidence="2 3" key="1">
    <citation type="submission" date="2019-07" db="EMBL/GenBank/DDBJ databases">
        <title>Whole genome shotgun sequence of Sporosarcina luteola NBRC 105378.</title>
        <authorList>
            <person name="Hosoyama A."/>
            <person name="Uohara A."/>
            <person name="Ohji S."/>
            <person name="Ichikawa N."/>
        </authorList>
    </citation>
    <scope>NUCLEOTIDE SEQUENCE [LARGE SCALE GENOMIC DNA]</scope>
    <source>
        <strain evidence="2 3">NBRC 105378</strain>
    </source>
</reference>
<keyword evidence="3" id="KW-1185">Reference proteome</keyword>
<dbReference type="InterPro" id="IPR027434">
    <property type="entry name" value="Homing_endonucl"/>
</dbReference>
<dbReference type="GO" id="GO:0016539">
    <property type="term" value="P:intein-mediated protein splicing"/>
    <property type="evidence" value="ECO:0007669"/>
    <property type="project" value="InterPro"/>
</dbReference>
<dbReference type="AlphaFoldDB" id="A0A511Z5K4"/>
<gene>
    <name evidence="2" type="ORF">SLU01_09940</name>
</gene>
<dbReference type="EMBL" id="BJYL01000012">
    <property type="protein sequence ID" value="GEN82682.1"/>
    <property type="molecule type" value="Genomic_DNA"/>
</dbReference>
<organism evidence="2 3">
    <name type="scientific">Sporosarcina luteola</name>
    <dbReference type="NCBI Taxonomy" id="582850"/>
    <lineage>
        <taxon>Bacteria</taxon>
        <taxon>Bacillati</taxon>
        <taxon>Bacillota</taxon>
        <taxon>Bacilli</taxon>
        <taxon>Bacillales</taxon>
        <taxon>Caryophanaceae</taxon>
        <taxon>Sporosarcina</taxon>
    </lineage>
</organism>
<dbReference type="PROSITE" id="PS50819">
    <property type="entry name" value="INTEIN_ENDONUCLEASE"/>
    <property type="match status" value="1"/>
</dbReference>
<dbReference type="SUPFAM" id="SSF55608">
    <property type="entry name" value="Homing endonucleases"/>
    <property type="match status" value="2"/>
</dbReference>
<dbReference type="GO" id="GO:0004519">
    <property type="term" value="F:endonuclease activity"/>
    <property type="evidence" value="ECO:0007669"/>
    <property type="project" value="InterPro"/>
</dbReference>
<proteinExistence type="predicted"/>
<dbReference type="InterPro" id="IPR006142">
    <property type="entry name" value="INTEIN"/>
</dbReference>
<feature type="domain" description="DOD-type homing endonuclease" evidence="1">
    <location>
        <begin position="73"/>
        <end position="202"/>
    </location>
</feature>
<dbReference type="Proteomes" id="UP000321901">
    <property type="component" value="Unassembled WGS sequence"/>
</dbReference>
<dbReference type="InterPro" id="IPR004860">
    <property type="entry name" value="LAGLIDADG_dom"/>
</dbReference>
<name>A0A511Z5K4_9BACL</name>
<evidence type="ECO:0000313" key="3">
    <source>
        <dbReference type="Proteomes" id="UP000321901"/>
    </source>
</evidence>
<comment type="caution">
    <text evidence="2">The sequence shown here is derived from an EMBL/GenBank/DDBJ whole genome shotgun (WGS) entry which is preliminary data.</text>
</comment>
<dbReference type="Pfam" id="PF14528">
    <property type="entry name" value="LAGLIDADG_3"/>
    <property type="match status" value="2"/>
</dbReference>
<evidence type="ECO:0000313" key="2">
    <source>
        <dbReference type="EMBL" id="GEN82682.1"/>
    </source>
</evidence>
<evidence type="ECO:0000259" key="1">
    <source>
        <dbReference type="PROSITE" id="PS50819"/>
    </source>
</evidence>